<organism evidence="1 2">
    <name type="scientific">Nesidiocoris tenuis</name>
    <dbReference type="NCBI Taxonomy" id="355587"/>
    <lineage>
        <taxon>Eukaryota</taxon>
        <taxon>Metazoa</taxon>
        <taxon>Ecdysozoa</taxon>
        <taxon>Arthropoda</taxon>
        <taxon>Hexapoda</taxon>
        <taxon>Insecta</taxon>
        <taxon>Pterygota</taxon>
        <taxon>Neoptera</taxon>
        <taxon>Paraneoptera</taxon>
        <taxon>Hemiptera</taxon>
        <taxon>Heteroptera</taxon>
        <taxon>Panheteroptera</taxon>
        <taxon>Cimicomorpha</taxon>
        <taxon>Miridae</taxon>
        <taxon>Dicyphina</taxon>
        <taxon>Nesidiocoris</taxon>
    </lineage>
</organism>
<protein>
    <submittedName>
        <fullName evidence="1">Uncharacterized protein</fullName>
    </submittedName>
</protein>
<evidence type="ECO:0000313" key="1">
    <source>
        <dbReference type="EMBL" id="CAB0013907.1"/>
    </source>
</evidence>
<keyword evidence="2" id="KW-1185">Reference proteome</keyword>
<evidence type="ECO:0000313" key="2">
    <source>
        <dbReference type="Proteomes" id="UP000479000"/>
    </source>
</evidence>
<dbReference type="EMBL" id="CADCXU010027043">
    <property type="protein sequence ID" value="CAB0013907.1"/>
    <property type="molecule type" value="Genomic_DNA"/>
</dbReference>
<feature type="non-terminal residue" evidence="1">
    <location>
        <position position="1"/>
    </location>
</feature>
<proteinExistence type="predicted"/>
<sequence>NGRARPRLLRLSEGKQLLERRYRYNGGTDLFEVSPWLRCVSLFRPFPELIRLFVPSQFYELEREGLLYPCKSHQRGNPRFPSWLLTFGVSISTIPLPFIPSVFSSQICRVNPFNTVYRAETEESFGYIGVGYFSNTPLGSRTIELKGITSVPLDVFSALCNVTAGKFEFIAYSTLFLRPYLQSKWIISLTSLSSFILWPEINNGTGGSVGGSTMFANLSSSQVVRSSLRTLTTLWKGRFLGIGAIPSVIYGGNRNQEPPHTATVTVT</sequence>
<dbReference type="Proteomes" id="UP000479000">
    <property type="component" value="Unassembled WGS sequence"/>
</dbReference>
<reference evidence="1 2" key="1">
    <citation type="submission" date="2020-02" db="EMBL/GenBank/DDBJ databases">
        <authorList>
            <person name="Ferguson B K."/>
        </authorList>
    </citation>
    <scope>NUCLEOTIDE SEQUENCE [LARGE SCALE GENOMIC DNA]</scope>
</reference>
<name>A0A6H5H7X4_9HEMI</name>
<gene>
    <name evidence="1" type="ORF">NTEN_LOCUS18451</name>
</gene>
<dbReference type="AlphaFoldDB" id="A0A6H5H7X4"/>
<accession>A0A6H5H7X4</accession>